<name>A0A6J5QPS4_9CAUD</name>
<reference evidence="2" key="1">
    <citation type="submission" date="2020-05" db="EMBL/GenBank/DDBJ databases">
        <authorList>
            <person name="Chiriac C."/>
            <person name="Salcher M."/>
            <person name="Ghai R."/>
            <person name="Kavagutti S V."/>
        </authorList>
    </citation>
    <scope>NUCLEOTIDE SEQUENCE</scope>
</reference>
<dbReference type="EMBL" id="LR797095">
    <property type="protein sequence ID" value="CAB4186453.1"/>
    <property type="molecule type" value="Genomic_DNA"/>
</dbReference>
<feature type="domain" description="Capsid Gp10A/Gp10B-like" evidence="1">
    <location>
        <begin position="73"/>
        <end position="307"/>
    </location>
</feature>
<evidence type="ECO:0000259" key="1">
    <source>
        <dbReference type="Pfam" id="PF21703"/>
    </source>
</evidence>
<dbReference type="InterPro" id="IPR049301">
    <property type="entry name" value="Capsid_Gp10A/Gp10B-like_dom"/>
</dbReference>
<dbReference type="Pfam" id="PF21703">
    <property type="entry name" value="Gp10A-like"/>
    <property type="match status" value="1"/>
</dbReference>
<protein>
    <submittedName>
        <fullName evidence="2">Major capsid protein</fullName>
    </submittedName>
</protein>
<feature type="non-terminal residue" evidence="2">
    <location>
        <position position="338"/>
    </location>
</feature>
<organism evidence="2">
    <name type="scientific">uncultured Caudovirales phage</name>
    <dbReference type="NCBI Taxonomy" id="2100421"/>
    <lineage>
        <taxon>Viruses</taxon>
        <taxon>Duplodnaviria</taxon>
        <taxon>Heunggongvirae</taxon>
        <taxon>Uroviricota</taxon>
        <taxon>Caudoviricetes</taxon>
        <taxon>Peduoviridae</taxon>
        <taxon>Maltschvirus</taxon>
        <taxon>Maltschvirus maltsch</taxon>
    </lineage>
</organism>
<accession>A0A6J5QPS4</accession>
<proteinExistence type="predicted"/>
<sequence length="338" mass="35934">MASQQVNFERTLLAASGSSAANDMGLTVFSGVVLEAFTAGSVFYDRSNSFMSIKQLNGGVSAQWPIIGKDPMSSYHTPGTFINEQSTQGTNVKRIQMYQKTITCDDYLVNALDVPFTDLNLLHFDVLGPFATKLGRNLARVLDRKIAMLSFKASLEPQQVTSGDVHSGGFNVHTTGATGGAANVIYPASPQGAYNFRKDLASLAQKFDEGNVPDGSRYLFITPTIKTALRFETNWSSTASAVIAANVMPSHFNADTSSDPSDVASRVIGNLEGFNIIMTNNLPAADYSTSGTTVEDGAVFSAAKYRLNTSGLTTYKQPVAVALCSADTGSPAIGMVQA</sequence>
<gene>
    <name evidence="2" type="ORF">UFOVP1149_52</name>
</gene>
<evidence type="ECO:0000313" key="2">
    <source>
        <dbReference type="EMBL" id="CAB4186453.1"/>
    </source>
</evidence>